<comment type="caution">
    <text evidence="13">The sequence shown here is derived from an EMBL/GenBank/DDBJ whole genome shotgun (WGS) entry which is preliminary data.</text>
</comment>
<evidence type="ECO:0000256" key="11">
    <source>
        <dbReference type="SAM" id="Phobius"/>
    </source>
</evidence>
<evidence type="ECO:0000313" key="13">
    <source>
        <dbReference type="EMBL" id="MBC3863523.1"/>
    </source>
</evidence>
<dbReference type="Gene3D" id="3.30.700.10">
    <property type="entry name" value="Glycoprotein, Type 4 Pilin"/>
    <property type="match status" value="1"/>
</dbReference>
<keyword evidence="5" id="KW-0997">Cell inner membrane</keyword>
<dbReference type="AlphaFoldDB" id="A0A923HJE5"/>
<proteinExistence type="inferred from homology"/>
<evidence type="ECO:0000256" key="1">
    <source>
        <dbReference type="ARBA" id="ARBA00004377"/>
    </source>
</evidence>
<keyword evidence="3" id="KW-1003">Cell membrane</keyword>
<evidence type="ECO:0000256" key="8">
    <source>
        <dbReference type="ARBA" id="ARBA00023136"/>
    </source>
</evidence>
<evidence type="ECO:0000256" key="5">
    <source>
        <dbReference type="ARBA" id="ARBA00022519"/>
    </source>
</evidence>
<accession>A0A923HJE5</accession>
<dbReference type="EMBL" id="JACOFV010000015">
    <property type="protein sequence ID" value="MBC3863523.1"/>
    <property type="molecule type" value="Genomic_DNA"/>
</dbReference>
<dbReference type="SUPFAM" id="SSF54523">
    <property type="entry name" value="Pili subunits"/>
    <property type="match status" value="1"/>
</dbReference>
<dbReference type="InterPro" id="IPR022346">
    <property type="entry name" value="T2SS_GspH"/>
</dbReference>
<evidence type="ECO:0000256" key="3">
    <source>
        <dbReference type="ARBA" id="ARBA00022475"/>
    </source>
</evidence>
<feature type="domain" description="General secretion pathway GspH" evidence="12">
    <location>
        <begin position="44"/>
        <end position="152"/>
    </location>
</feature>
<gene>
    <name evidence="13" type="ORF">H8K32_15565</name>
</gene>
<evidence type="ECO:0000256" key="6">
    <source>
        <dbReference type="ARBA" id="ARBA00022692"/>
    </source>
</evidence>
<dbReference type="InterPro" id="IPR045584">
    <property type="entry name" value="Pilin-like"/>
</dbReference>
<dbReference type="Pfam" id="PF12019">
    <property type="entry name" value="GspH"/>
    <property type="match status" value="1"/>
</dbReference>
<dbReference type="RefSeq" id="WP_186913468.1">
    <property type="nucleotide sequence ID" value="NZ_JACOFV010000015.1"/>
</dbReference>
<evidence type="ECO:0000256" key="9">
    <source>
        <dbReference type="ARBA" id="ARBA00025772"/>
    </source>
</evidence>
<comment type="similarity">
    <text evidence="9">Belongs to the GSP H family.</text>
</comment>
<keyword evidence="6 11" id="KW-0812">Transmembrane</keyword>
<dbReference type="GO" id="GO:0015628">
    <property type="term" value="P:protein secretion by the type II secretion system"/>
    <property type="evidence" value="ECO:0007669"/>
    <property type="project" value="InterPro"/>
</dbReference>
<evidence type="ECO:0000313" key="14">
    <source>
        <dbReference type="Proteomes" id="UP000634011"/>
    </source>
</evidence>
<evidence type="ECO:0000256" key="10">
    <source>
        <dbReference type="ARBA" id="ARBA00030775"/>
    </source>
</evidence>
<dbReference type="GO" id="GO:0015627">
    <property type="term" value="C:type II protein secretion system complex"/>
    <property type="evidence" value="ECO:0007669"/>
    <property type="project" value="InterPro"/>
</dbReference>
<protein>
    <recommendedName>
        <fullName evidence="2">Type II secretion system protein H</fullName>
    </recommendedName>
    <alternativeName>
        <fullName evidence="10">General secretion pathway protein H</fullName>
    </alternativeName>
</protein>
<comment type="subcellular location">
    <subcellularLocation>
        <location evidence="1">Cell inner membrane</location>
        <topology evidence="1">Single-pass membrane protein</topology>
    </subcellularLocation>
</comment>
<keyword evidence="8 11" id="KW-0472">Membrane</keyword>
<keyword evidence="4" id="KW-0488">Methylation</keyword>
<evidence type="ECO:0000256" key="2">
    <source>
        <dbReference type="ARBA" id="ARBA00021549"/>
    </source>
</evidence>
<organism evidence="13 14">
    <name type="scientific">Undibacterium jejuense</name>
    <dbReference type="NCBI Taxonomy" id="1344949"/>
    <lineage>
        <taxon>Bacteria</taxon>
        <taxon>Pseudomonadati</taxon>
        <taxon>Pseudomonadota</taxon>
        <taxon>Betaproteobacteria</taxon>
        <taxon>Burkholderiales</taxon>
        <taxon>Oxalobacteraceae</taxon>
        <taxon>Undibacterium</taxon>
    </lineage>
</organism>
<dbReference type="Proteomes" id="UP000634011">
    <property type="component" value="Unassembled WGS sequence"/>
</dbReference>
<name>A0A923HJE5_9BURK</name>
<dbReference type="InterPro" id="IPR012902">
    <property type="entry name" value="N_methyl_site"/>
</dbReference>
<dbReference type="PROSITE" id="PS00409">
    <property type="entry name" value="PROKAR_NTER_METHYL"/>
    <property type="match status" value="1"/>
</dbReference>
<feature type="transmembrane region" description="Helical" evidence="11">
    <location>
        <begin position="7"/>
        <end position="28"/>
    </location>
</feature>
<dbReference type="Pfam" id="PF07963">
    <property type="entry name" value="N_methyl"/>
    <property type="match status" value="1"/>
</dbReference>
<evidence type="ECO:0000256" key="7">
    <source>
        <dbReference type="ARBA" id="ARBA00022989"/>
    </source>
</evidence>
<dbReference type="NCBIfam" id="TIGR02532">
    <property type="entry name" value="IV_pilin_GFxxxE"/>
    <property type="match status" value="1"/>
</dbReference>
<reference evidence="13" key="1">
    <citation type="submission" date="2020-08" db="EMBL/GenBank/DDBJ databases">
        <title>Novel species isolated from subtropical streams in China.</title>
        <authorList>
            <person name="Lu H."/>
        </authorList>
    </citation>
    <scope>NUCLEOTIDE SEQUENCE</scope>
    <source>
        <strain evidence="13">KACC 12607</strain>
    </source>
</reference>
<sequence>MTSKQQGMTLIELLIVLVITGILLMGVISTGKNYMTNAKVRSTSEELREGLLYARAQAITRNTVINFSATANGSWQVITPAKVVIQSRSTNVATVNVNGADANGTPRMSTSFSGSGRPGTPVIFDITPQSVSCSGTNGGSANCLRVQVDNGGQVKICNPGAASAPYACA</sequence>
<keyword evidence="14" id="KW-1185">Reference proteome</keyword>
<evidence type="ECO:0000256" key="4">
    <source>
        <dbReference type="ARBA" id="ARBA00022481"/>
    </source>
</evidence>
<dbReference type="GO" id="GO:0005886">
    <property type="term" value="C:plasma membrane"/>
    <property type="evidence" value="ECO:0007669"/>
    <property type="project" value="UniProtKB-SubCell"/>
</dbReference>
<keyword evidence="7 11" id="KW-1133">Transmembrane helix</keyword>
<evidence type="ECO:0000259" key="12">
    <source>
        <dbReference type="Pfam" id="PF12019"/>
    </source>
</evidence>